<feature type="domain" description="FAD/NAD(P)-binding" evidence="5">
    <location>
        <begin position="6"/>
        <end position="307"/>
    </location>
</feature>
<proteinExistence type="inferred from homology"/>
<evidence type="ECO:0000256" key="4">
    <source>
        <dbReference type="ARBA" id="ARBA00023002"/>
    </source>
</evidence>
<gene>
    <name evidence="6" type="ORF">SDRG_16767</name>
</gene>
<keyword evidence="7" id="KW-1185">Reference proteome</keyword>
<dbReference type="AlphaFoldDB" id="T0R789"/>
<keyword evidence="2" id="KW-0285">Flavoprotein</keyword>
<name>T0R789_SAPDV</name>
<dbReference type="GO" id="GO:0004174">
    <property type="term" value="F:electron-transferring-flavoprotein dehydrogenase activity"/>
    <property type="evidence" value="ECO:0007669"/>
    <property type="project" value="TreeGrafter"/>
</dbReference>
<dbReference type="PRINTS" id="PR00368">
    <property type="entry name" value="FADPNR"/>
</dbReference>
<accession>T0R789</accession>
<dbReference type="eggNOG" id="KOG1336">
    <property type="taxonomic scope" value="Eukaryota"/>
</dbReference>
<reference evidence="6 7" key="1">
    <citation type="submission" date="2012-04" db="EMBL/GenBank/DDBJ databases">
        <title>The Genome Sequence of Saprolegnia declina VS20.</title>
        <authorList>
            <consortium name="The Broad Institute Genome Sequencing Platform"/>
            <person name="Russ C."/>
            <person name="Nusbaum C."/>
            <person name="Tyler B."/>
            <person name="van West P."/>
            <person name="Dieguez-Uribeondo J."/>
            <person name="de Bruijn I."/>
            <person name="Tripathy S."/>
            <person name="Jiang R."/>
            <person name="Young S.K."/>
            <person name="Zeng Q."/>
            <person name="Gargeya S."/>
            <person name="Fitzgerald M."/>
            <person name="Haas B."/>
            <person name="Abouelleil A."/>
            <person name="Alvarado L."/>
            <person name="Arachchi H.M."/>
            <person name="Berlin A."/>
            <person name="Chapman S.B."/>
            <person name="Goldberg J."/>
            <person name="Griggs A."/>
            <person name="Gujja S."/>
            <person name="Hansen M."/>
            <person name="Howarth C."/>
            <person name="Imamovic A."/>
            <person name="Larimer J."/>
            <person name="McCowen C."/>
            <person name="Montmayeur A."/>
            <person name="Murphy C."/>
            <person name="Neiman D."/>
            <person name="Pearson M."/>
            <person name="Priest M."/>
            <person name="Roberts A."/>
            <person name="Saif S."/>
            <person name="Shea T."/>
            <person name="Sisk P."/>
            <person name="Sykes S."/>
            <person name="Wortman J."/>
            <person name="Nusbaum C."/>
            <person name="Birren B."/>
        </authorList>
    </citation>
    <scope>NUCLEOTIDE SEQUENCE [LARGE SCALE GENOMIC DNA]</scope>
    <source>
        <strain evidence="6 7">VS20</strain>
    </source>
</reference>
<protein>
    <recommendedName>
        <fullName evidence="5">FAD/NAD(P)-binding domain-containing protein</fullName>
    </recommendedName>
</protein>
<evidence type="ECO:0000259" key="5">
    <source>
        <dbReference type="Pfam" id="PF07992"/>
    </source>
</evidence>
<dbReference type="InterPro" id="IPR023753">
    <property type="entry name" value="FAD/NAD-binding_dom"/>
</dbReference>
<evidence type="ECO:0000256" key="3">
    <source>
        <dbReference type="ARBA" id="ARBA00022827"/>
    </source>
</evidence>
<comment type="similarity">
    <text evidence="1">Belongs to the FAD-dependent oxidoreductase family.</text>
</comment>
<dbReference type="Pfam" id="PF07992">
    <property type="entry name" value="Pyr_redox_2"/>
    <property type="match status" value="1"/>
</dbReference>
<dbReference type="GeneID" id="19957494"/>
<dbReference type="OrthoDB" id="202203at2759"/>
<dbReference type="STRING" id="1156394.T0R789"/>
<keyword evidence="4" id="KW-0560">Oxidoreductase</keyword>
<dbReference type="GO" id="GO:0005737">
    <property type="term" value="C:cytoplasm"/>
    <property type="evidence" value="ECO:0007669"/>
    <property type="project" value="TreeGrafter"/>
</dbReference>
<sequence>MVQQQHVVVIGGGPAGIQFAQALAAKLSSTVKITVIEKQSFTFHAVGIPRALVDKAYVPKLFIPLDKALPPSVTLLRGAAERITDHEVTVRAIVDGALAESTTTLRFDYLVLATGSSYPRPIKVPGDVVNRATIQAALHESIDRIAAASSVVLIGGGAVGCEIAGEIASAYPTKTVTLVDGNHELMAHAGVSAKFRARLVASLEARGVHLLLNERLAQRPSASAFERQTLTFASGKTLTADVQLVTSGMTPNTQLMAAFRPSLATPQGIRVKSNLQVDDPSLHHVYVLGDASNHPSPKLAMTAGEQATFLAKKLAKTIQKGKPVPPFKTSEITAMLVPTGPGGGVGQLPMFGGVVVGDWLVRTTKGKDYFASMSWGKWKATLAP</sequence>
<keyword evidence="3" id="KW-0274">FAD</keyword>
<dbReference type="Gene3D" id="3.50.50.100">
    <property type="match status" value="1"/>
</dbReference>
<dbReference type="PANTHER" id="PTHR43735">
    <property type="entry name" value="APOPTOSIS-INDUCING FACTOR 1"/>
    <property type="match status" value="1"/>
</dbReference>
<evidence type="ECO:0000313" key="6">
    <source>
        <dbReference type="EMBL" id="EQC25357.1"/>
    </source>
</evidence>
<dbReference type="GO" id="GO:0050660">
    <property type="term" value="F:flavin adenine dinucleotide binding"/>
    <property type="evidence" value="ECO:0007669"/>
    <property type="project" value="TreeGrafter"/>
</dbReference>
<organism evidence="6 7">
    <name type="scientific">Saprolegnia diclina (strain VS20)</name>
    <dbReference type="NCBI Taxonomy" id="1156394"/>
    <lineage>
        <taxon>Eukaryota</taxon>
        <taxon>Sar</taxon>
        <taxon>Stramenopiles</taxon>
        <taxon>Oomycota</taxon>
        <taxon>Saprolegniomycetes</taxon>
        <taxon>Saprolegniales</taxon>
        <taxon>Saprolegniaceae</taxon>
        <taxon>Saprolegnia</taxon>
    </lineage>
</organism>
<dbReference type="PRINTS" id="PR00411">
    <property type="entry name" value="PNDRDTASEI"/>
</dbReference>
<dbReference type="OMA" id="FDLVIPC"/>
<dbReference type="SUPFAM" id="SSF51905">
    <property type="entry name" value="FAD/NAD(P)-binding domain"/>
    <property type="match status" value="1"/>
</dbReference>
<evidence type="ECO:0000313" key="7">
    <source>
        <dbReference type="Proteomes" id="UP000030762"/>
    </source>
</evidence>
<evidence type="ECO:0000256" key="2">
    <source>
        <dbReference type="ARBA" id="ARBA00022630"/>
    </source>
</evidence>
<dbReference type="EMBL" id="JH767283">
    <property type="protein sequence ID" value="EQC25357.1"/>
    <property type="molecule type" value="Genomic_DNA"/>
</dbReference>
<dbReference type="InParanoid" id="T0R789"/>
<dbReference type="Proteomes" id="UP000030762">
    <property type="component" value="Unassembled WGS sequence"/>
</dbReference>
<dbReference type="VEuPathDB" id="FungiDB:SDRG_16767"/>
<dbReference type="InterPro" id="IPR036188">
    <property type="entry name" value="FAD/NAD-bd_sf"/>
</dbReference>
<evidence type="ECO:0000256" key="1">
    <source>
        <dbReference type="ARBA" id="ARBA00006442"/>
    </source>
</evidence>
<dbReference type="PANTHER" id="PTHR43735:SF3">
    <property type="entry name" value="FERROPTOSIS SUPPRESSOR PROTEIN 1"/>
    <property type="match status" value="1"/>
</dbReference>
<dbReference type="RefSeq" id="XP_008621207.1">
    <property type="nucleotide sequence ID" value="XM_008622985.1"/>
</dbReference>